<reference evidence="5 7" key="1">
    <citation type="submission" date="2013-02" db="EMBL/GenBank/DDBJ databases">
        <title>The Genome Sequence of Enterococcus malodoratus ATCC_43197.</title>
        <authorList>
            <consortium name="The Broad Institute Genome Sequencing Platform"/>
            <consortium name="The Broad Institute Genome Sequencing Center for Infectious Disease"/>
            <person name="Earl A.M."/>
            <person name="Gilmore M.S."/>
            <person name="Lebreton F."/>
            <person name="Walker B."/>
            <person name="Young S.K."/>
            <person name="Zeng Q."/>
            <person name="Gargeya S."/>
            <person name="Fitzgerald M."/>
            <person name="Haas B."/>
            <person name="Abouelleil A."/>
            <person name="Alvarado L."/>
            <person name="Arachchi H.M."/>
            <person name="Berlin A.M."/>
            <person name="Chapman S.B."/>
            <person name="Dewar J."/>
            <person name="Goldberg J."/>
            <person name="Griggs A."/>
            <person name="Gujja S."/>
            <person name="Hansen M."/>
            <person name="Howarth C."/>
            <person name="Imamovic A."/>
            <person name="Larimer J."/>
            <person name="McCowan C."/>
            <person name="Murphy C."/>
            <person name="Neiman D."/>
            <person name="Pearson M."/>
            <person name="Priest M."/>
            <person name="Roberts A."/>
            <person name="Saif S."/>
            <person name="Shea T."/>
            <person name="Sisk P."/>
            <person name="Sykes S."/>
            <person name="Wortman J."/>
            <person name="Nusbaum C."/>
            <person name="Birren B."/>
        </authorList>
    </citation>
    <scope>NUCLEOTIDE SEQUENCE [LARGE SCALE GENOMIC DNA]</scope>
    <source>
        <strain evidence="5 7">ATCC 43197</strain>
    </source>
</reference>
<comment type="caution">
    <text evidence="5">The sequence shown here is derived from an EMBL/GenBank/DDBJ whole genome shotgun (WGS) entry which is preliminary data.</text>
</comment>
<feature type="transmembrane region" description="Helical" evidence="3">
    <location>
        <begin position="790"/>
        <end position="810"/>
    </location>
</feature>
<dbReference type="EMBL" id="AJAK01000020">
    <property type="protein sequence ID" value="EOH75423.1"/>
    <property type="molecule type" value="Genomic_DNA"/>
</dbReference>
<evidence type="ECO:0000256" key="3">
    <source>
        <dbReference type="SAM" id="Phobius"/>
    </source>
</evidence>
<protein>
    <recommendedName>
        <fullName evidence="9">LPXTG-domain-containing protein cell wall anchor domain</fullName>
    </recommendedName>
</protein>
<proteinExistence type="predicted"/>
<dbReference type="STRING" id="71451.RV07_GL001403"/>
<keyword evidence="3" id="KW-0812">Transmembrane</keyword>
<evidence type="ECO:0000313" key="6">
    <source>
        <dbReference type="EMBL" id="EOT66886.1"/>
    </source>
</evidence>
<keyword evidence="3" id="KW-0472">Membrane</keyword>
<reference evidence="6 8" key="2">
    <citation type="submission" date="2013-03" db="EMBL/GenBank/DDBJ databases">
        <title>The Genome Sequence of Enterococcus malodoratus ATCC_43197 (PacBio/Illumina hybrid assembly).</title>
        <authorList>
            <consortium name="The Broad Institute Genomics Platform"/>
            <consortium name="The Broad Institute Genome Sequencing Center for Infectious Disease"/>
            <person name="Earl A."/>
            <person name="Russ C."/>
            <person name="Gilmore M."/>
            <person name="Surin D."/>
            <person name="Walker B."/>
            <person name="Young S."/>
            <person name="Zeng Q."/>
            <person name="Gargeya S."/>
            <person name="Fitzgerald M."/>
            <person name="Haas B."/>
            <person name="Abouelleil A."/>
            <person name="Allen A.W."/>
            <person name="Alvarado L."/>
            <person name="Arachchi H.M."/>
            <person name="Berlin A.M."/>
            <person name="Chapman S.B."/>
            <person name="Gainer-Dewar J."/>
            <person name="Goldberg J."/>
            <person name="Griggs A."/>
            <person name="Gujja S."/>
            <person name="Hansen M."/>
            <person name="Howarth C."/>
            <person name="Imamovic A."/>
            <person name="Ireland A."/>
            <person name="Larimer J."/>
            <person name="McCowan C."/>
            <person name="Murphy C."/>
            <person name="Pearson M."/>
            <person name="Poon T.W."/>
            <person name="Priest M."/>
            <person name="Roberts A."/>
            <person name="Saif S."/>
            <person name="Shea T."/>
            <person name="Sisk P."/>
            <person name="Sykes S."/>
            <person name="Wortman J."/>
            <person name="Nusbaum C."/>
            <person name="Birren B."/>
        </authorList>
    </citation>
    <scope>NUCLEOTIDE SEQUENCE [LARGE SCALE GENOMIC DNA]</scope>
    <source>
        <strain evidence="6 8">ATCC 43197</strain>
    </source>
</reference>
<dbReference type="AlphaFoldDB" id="R2NWM4"/>
<feature type="compositionally biased region" description="Polar residues" evidence="2">
    <location>
        <begin position="763"/>
        <end position="776"/>
    </location>
</feature>
<dbReference type="Proteomes" id="UP000014148">
    <property type="component" value="Unassembled WGS sequence"/>
</dbReference>
<feature type="signal peptide" evidence="4">
    <location>
        <begin position="1"/>
        <end position="29"/>
    </location>
</feature>
<evidence type="ECO:0000256" key="1">
    <source>
        <dbReference type="SAM" id="Coils"/>
    </source>
</evidence>
<keyword evidence="3" id="KW-1133">Transmembrane helix</keyword>
<dbReference type="SUPFAM" id="SSF57997">
    <property type="entry name" value="Tropomyosin"/>
    <property type="match status" value="1"/>
</dbReference>
<name>R2NWM4_9ENTE</name>
<organism evidence="5 7">
    <name type="scientific">Enterococcus malodoratus ATCC 43197</name>
    <dbReference type="NCBI Taxonomy" id="1158601"/>
    <lineage>
        <taxon>Bacteria</taxon>
        <taxon>Bacillati</taxon>
        <taxon>Bacillota</taxon>
        <taxon>Bacilli</taxon>
        <taxon>Lactobacillales</taxon>
        <taxon>Enterococcaceae</taxon>
        <taxon>Enterococcus</taxon>
    </lineage>
</organism>
<dbReference type="Gene3D" id="6.10.250.2200">
    <property type="match status" value="1"/>
</dbReference>
<evidence type="ECO:0000313" key="8">
    <source>
        <dbReference type="Proteomes" id="UP000014148"/>
    </source>
</evidence>
<dbReference type="PATRIC" id="fig|1158601.3.peg.3198"/>
<dbReference type="Proteomes" id="UP000013783">
    <property type="component" value="Unassembled WGS sequence"/>
</dbReference>
<evidence type="ECO:0000256" key="2">
    <source>
        <dbReference type="SAM" id="MobiDB-lite"/>
    </source>
</evidence>
<evidence type="ECO:0000256" key="4">
    <source>
        <dbReference type="SAM" id="SignalP"/>
    </source>
</evidence>
<sequence>MNRKRKSLAVFTIAALSLSIASPLTQVFAAENTIVFKDKGKYEAALAEYKKNQADFLEKSKQYQEKVDANKQIQQENEQATSAFQAELKKFNEDMALYNTQMADYEAKLAQHNEALDQQKQLLSDYQEKMAKYREELANYQKLLSEYHQHLDEVIVGNNQMDEKYKEALKQYQAALAIYEEQLKEYSEAVANRDEIIQSNQDATNNYQAEQQAYQEKLNTYKEQLQTYNDELAERQKVVESNESLHEAFNTAYTKYQADLATYHSQKTDYDQKMATINDHLLAGHYTMPSSWDNSFNLYSLFTNYTGMQAYLEYGLSTSGDDMVKLMDTYRSKNAIPEGTLKDKLTNSIPVFTETYTFYKNLPITSSVPIYFQTVPSVTNGAKGPNGFSQNLRGQGFDFSFTSSFEGDPEQAKNATTSNIPESLRTPTEQDILNAIPPLFTSKQSFNASNSDQVAIQITPELVDKWKTALKRTKELSDSEFNQAFDLYVQAFKTFNASDRGPQALKNLQDQVVSVNAIERDAVDLISGKKVDLGENNREFLNDLTNTAVSSDQLANKYGYLTLLTKMAGATVFGYYHELTAKPGEVIKVATNDVYYPGYWGLSLNSTKATPVYPVLPIEPTPPTEPEYQKVPDEPVPPVVPEPPKPLVLQEVPNVPAMPVMPIAPTPPEHETVPENPNLVPPVMPEEPVLPEIPVVPELPVMPKIPVQPELKPLLPVGEPPVPPIPPEYQPATDIVEHPKTPKPESPITEKVVLVNNKHTTQTNGYTESYTPQKSGTVKEYPKTGSKQSALSTVGYTVLGSVAALYLWVLKRSRK</sequence>
<dbReference type="eggNOG" id="ENOG5033AFR">
    <property type="taxonomic scope" value="Bacteria"/>
</dbReference>
<keyword evidence="1" id="KW-0175">Coiled coil</keyword>
<evidence type="ECO:0008006" key="9">
    <source>
        <dbReference type="Google" id="ProtNLM"/>
    </source>
</evidence>
<evidence type="ECO:0000313" key="5">
    <source>
        <dbReference type="EMBL" id="EOH75423.1"/>
    </source>
</evidence>
<dbReference type="EMBL" id="ASWA01000003">
    <property type="protein sequence ID" value="EOT66886.1"/>
    <property type="molecule type" value="Genomic_DNA"/>
</dbReference>
<keyword evidence="4" id="KW-0732">Signal</keyword>
<feature type="region of interest" description="Disordered" evidence="2">
    <location>
        <begin position="763"/>
        <end position="783"/>
    </location>
</feature>
<evidence type="ECO:0000313" key="7">
    <source>
        <dbReference type="Proteomes" id="UP000013783"/>
    </source>
</evidence>
<accession>R2NWM4</accession>
<gene>
    <name evidence="6" type="ORF">I585_02407</name>
    <name evidence="5" type="ORF">UAI_03225</name>
</gene>
<feature type="coiled-coil region" evidence="1">
    <location>
        <begin position="46"/>
        <end position="238"/>
    </location>
</feature>
<dbReference type="RefSeq" id="WP_010742025.1">
    <property type="nucleotide sequence ID" value="NZ_KB946251.1"/>
</dbReference>
<feature type="chain" id="PRO_5004353881" description="LPXTG-domain-containing protein cell wall anchor domain" evidence="4">
    <location>
        <begin position="30"/>
        <end position="815"/>
    </location>
</feature>
<keyword evidence="8" id="KW-1185">Reference proteome</keyword>